<name>A0A1T3W9Q8_9MYCO</name>
<evidence type="ECO:0000313" key="2">
    <source>
        <dbReference type="Proteomes" id="UP000191039"/>
    </source>
</evidence>
<feature type="non-terminal residue" evidence="1">
    <location>
        <position position="1"/>
    </location>
</feature>
<proteinExistence type="predicted"/>
<comment type="caution">
    <text evidence="1">The sequence shown here is derived from an EMBL/GenBank/DDBJ whole genome shotgun (WGS) entry which is preliminary data.</text>
</comment>
<reference evidence="1 2" key="1">
    <citation type="submission" date="2016-09" db="EMBL/GenBank/DDBJ databases">
        <title>genome sequences of unsequenced Mycobacteria.</title>
        <authorList>
            <person name="Greninger A.L."/>
            <person name="Jerome K.R."/>
            <person name="Mcnair B."/>
            <person name="Wallis C."/>
            <person name="Fang F."/>
        </authorList>
    </citation>
    <scope>NUCLEOTIDE SEQUENCE [LARGE SCALE GENOMIC DNA]</scope>
    <source>
        <strain evidence="1 2">BM1</strain>
    </source>
</reference>
<organism evidence="1 2">
    <name type="scientific">Mycolicibacterium diernhoferi</name>
    <dbReference type="NCBI Taxonomy" id="1801"/>
    <lineage>
        <taxon>Bacteria</taxon>
        <taxon>Bacillati</taxon>
        <taxon>Actinomycetota</taxon>
        <taxon>Actinomycetes</taxon>
        <taxon>Mycobacteriales</taxon>
        <taxon>Mycobacteriaceae</taxon>
        <taxon>Mycolicibacterium</taxon>
    </lineage>
</organism>
<accession>A0A1T3W9Q8</accession>
<gene>
    <name evidence="1" type="ORF">BV510_20155</name>
</gene>
<evidence type="ECO:0000313" key="1">
    <source>
        <dbReference type="EMBL" id="OPE51031.1"/>
    </source>
</evidence>
<dbReference type="EMBL" id="MIJD01000240">
    <property type="protein sequence ID" value="OPE51031.1"/>
    <property type="molecule type" value="Genomic_DNA"/>
</dbReference>
<sequence>RRWAAVLNGDPALDSLIESRADLTELIGRYTDLLLGAGHGPAGRVIISMVTKGIQGAVTDKAVQDVSDDDLHQTLLAAVQQLLRTASFFE</sequence>
<protein>
    <submittedName>
        <fullName evidence="1">TetR family transcriptional regulator</fullName>
    </submittedName>
</protein>
<dbReference type="AlphaFoldDB" id="A0A1T3W9Q8"/>
<dbReference type="Proteomes" id="UP000191039">
    <property type="component" value="Unassembled WGS sequence"/>
</dbReference>